<reference evidence="2 3" key="1">
    <citation type="submission" date="2010-08" db="EMBL/GenBank/DDBJ databases">
        <authorList>
            <person name="Weinstock G."/>
            <person name="Sodergren E."/>
            <person name="Clifton S."/>
            <person name="Fulton L."/>
            <person name="Fulton B."/>
            <person name="Courtney L."/>
            <person name="Fronick C."/>
            <person name="Harrison M."/>
            <person name="Strong C."/>
            <person name="Farmer C."/>
            <person name="Delahaunty K."/>
            <person name="Markovic C."/>
            <person name="Hall O."/>
            <person name="Minx P."/>
            <person name="Tomlinson C."/>
            <person name="Mitreva M."/>
            <person name="Hou S."/>
            <person name="Chen J."/>
            <person name="Wollam A."/>
            <person name="Pepin K.H."/>
            <person name="Johnson M."/>
            <person name="Bhonagiri V."/>
            <person name="Zhang X."/>
            <person name="Suruliraj S."/>
            <person name="Warren W."/>
            <person name="Chinwalla A."/>
            <person name="Mardis E.R."/>
            <person name="Wilson R.K."/>
        </authorList>
    </citation>
    <scope>NUCLEOTIDE SEQUENCE [LARGE SCALE GENOMIC DNA]</scope>
    <source>
        <strain evidence="2 3">F0399</strain>
    </source>
</reference>
<dbReference type="Proteomes" id="UP000004633">
    <property type="component" value="Unassembled WGS sequence"/>
</dbReference>
<dbReference type="EMBL" id="AECV01000001">
    <property type="protein sequence ID" value="EFW30444.1"/>
    <property type="molecule type" value="Genomic_DNA"/>
</dbReference>
<proteinExistence type="predicted"/>
<evidence type="ECO:0000313" key="3">
    <source>
        <dbReference type="Proteomes" id="UP000004633"/>
    </source>
</evidence>
<organism evidence="2 3">
    <name type="scientific">Selenomonas artemidis F0399</name>
    <dbReference type="NCBI Taxonomy" id="749551"/>
    <lineage>
        <taxon>Bacteria</taxon>
        <taxon>Bacillati</taxon>
        <taxon>Bacillota</taxon>
        <taxon>Negativicutes</taxon>
        <taxon>Selenomonadales</taxon>
        <taxon>Selenomonadaceae</taxon>
        <taxon>Selenomonas</taxon>
    </lineage>
</organism>
<protein>
    <submittedName>
        <fullName evidence="2">Uncharacterized protein</fullName>
    </submittedName>
</protein>
<gene>
    <name evidence="2" type="ORF">HMPREF9555_00070</name>
</gene>
<dbReference type="STRING" id="749551.HMPREF9555_00070"/>
<comment type="caution">
    <text evidence="2">The sequence shown here is derived from an EMBL/GenBank/DDBJ whole genome shotgun (WGS) entry which is preliminary data.</text>
</comment>
<name>E7MZD0_9FIRM</name>
<accession>E7MZD0</accession>
<dbReference type="AlphaFoldDB" id="E7MZD0"/>
<sequence>MQQGRALLSEPPSSVNVKSNLRREERTGNVDAIWVAKVCRPCSSLPFKIYVLELTECIVTQTHALVHSAREKLLRARRIRR</sequence>
<evidence type="ECO:0000256" key="1">
    <source>
        <dbReference type="SAM" id="MobiDB-lite"/>
    </source>
</evidence>
<keyword evidence="3" id="KW-1185">Reference proteome</keyword>
<dbReference type="HOGENOM" id="CLU_2571904_0_0_9"/>
<evidence type="ECO:0000313" key="2">
    <source>
        <dbReference type="EMBL" id="EFW30444.1"/>
    </source>
</evidence>
<feature type="region of interest" description="Disordered" evidence="1">
    <location>
        <begin position="1"/>
        <end position="22"/>
    </location>
</feature>